<reference evidence="2" key="4">
    <citation type="submission" date="2020-09" db="EMBL/GenBank/DDBJ databases">
        <authorList>
            <person name="Sun Q."/>
            <person name="Ohkuma M."/>
        </authorList>
    </citation>
    <scope>NUCLEOTIDE SEQUENCE</scope>
    <source>
        <strain evidence="2">JCM 31740</strain>
    </source>
</reference>
<reference evidence="2" key="1">
    <citation type="journal article" date="2014" name="Int. J. Syst. Evol. Microbiol.">
        <title>Complete genome sequence of Corynebacterium casei LMG S-19264T (=DSM 44701T), isolated from a smear-ripened cheese.</title>
        <authorList>
            <consortium name="US DOE Joint Genome Institute (JGI-PGF)"/>
            <person name="Walter F."/>
            <person name="Albersmeier A."/>
            <person name="Kalinowski J."/>
            <person name="Ruckert C."/>
        </authorList>
    </citation>
    <scope>NUCLEOTIDE SEQUENCE</scope>
    <source>
        <strain evidence="2">JCM 31740</strain>
    </source>
</reference>
<accession>A0A348B2G2</accession>
<protein>
    <submittedName>
        <fullName evidence="1">Uncharacterized protein</fullName>
    </submittedName>
</protein>
<reference evidence="1" key="3">
    <citation type="journal article" date="2019" name="BMC Res. Notes">
        <title>Complete genome sequence of the Sulfodiicoccus acidiphilus strain HS-1T, the first crenarchaeon that lacks polB3, isolated from an acidic hot spring in Ohwaku-dani, Hakone, Japan.</title>
        <authorList>
            <person name="Sakai H.D."/>
            <person name="Kurosawa N."/>
        </authorList>
    </citation>
    <scope>NUCLEOTIDE SEQUENCE</scope>
    <source>
        <strain evidence="1">HS-1</strain>
    </source>
</reference>
<keyword evidence="3" id="KW-1185">Reference proteome</keyword>
<reference evidence="3" key="2">
    <citation type="submission" date="2018-04" db="EMBL/GenBank/DDBJ databases">
        <title>Complete genome sequence of Sulfodiicoccus acidiphilus strain HS-1.</title>
        <authorList>
            <person name="Sakai H.D."/>
            <person name="Kurosawa N."/>
        </authorList>
    </citation>
    <scope>NUCLEOTIDE SEQUENCE [LARGE SCALE GENOMIC DNA]</scope>
    <source>
        <strain evidence="3">HS-1</strain>
    </source>
</reference>
<dbReference type="EMBL" id="AP018553">
    <property type="protein sequence ID" value="BBD72364.1"/>
    <property type="molecule type" value="Genomic_DNA"/>
</dbReference>
<dbReference type="KEGG" id="sacd:HS1genome_0753"/>
<evidence type="ECO:0000313" key="2">
    <source>
        <dbReference type="EMBL" id="GGT90022.1"/>
    </source>
</evidence>
<proteinExistence type="predicted"/>
<evidence type="ECO:0000313" key="3">
    <source>
        <dbReference type="Proteomes" id="UP000276741"/>
    </source>
</evidence>
<organism evidence="1 3">
    <name type="scientific">Sulfodiicoccus acidiphilus</name>
    <dbReference type="NCBI Taxonomy" id="1670455"/>
    <lineage>
        <taxon>Archaea</taxon>
        <taxon>Thermoproteota</taxon>
        <taxon>Thermoprotei</taxon>
        <taxon>Sulfolobales</taxon>
        <taxon>Sulfolobaceae</taxon>
        <taxon>Sulfodiicoccus</taxon>
    </lineage>
</organism>
<dbReference type="AlphaFoldDB" id="A0A348B2G2"/>
<dbReference type="Proteomes" id="UP000276741">
    <property type="component" value="Chromosome"/>
</dbReference>
<evidence type="ECO:0000313" key="1">
    <source>
        <dbReference type="EMBL" id="BBD72364.1"/>
    </source>
</evidence>
<dbReference type="EMBL" id="BMQS01000004">
    <property type="protein sequence ID" value="GGT90022.1"/>
    <property type="molecule type" value="Genomic_DNA"/>
</dbReference>
<sequence>MWSVYTVSLKNRVEPELVKLADPDPSVRKETWAKLRRRKLTWDQRNFLKALLRHKLRGVREDAWSHLDFYAEARIDVSTVYRAGSERSRLTAWLHYREALKVGVVTEGELRENSKSFWRLLRSWSPGVMKNAWRLLPSLWADGLLKDEERLIRFLEAKKARVRLLAWETALELMNRGLLNKEKLLNNLGALRELAGGESRASKRARRILEKFGGDSELINA</sequence>
<dbReference type="Proteomes" id="UP000616143">
    <property type="component" value="Unassembled WGS sequence"/>
</dbReference>
<gene>
    <name evidence="2" type="ORF">GCM10007116_04690</name>
    <name evidence="1" type="ORF">HS1genome_0753</name>
</gene>
<name>A0A348B2G2_9CREN</name>